<dbReference type="InterPro" id="IPR048389">
    <property type="entry name" value="YciQ-like_C"/>
</dbReference>
<keyword evidence="2" id="KW-1133">Transmembrane helix</keyword>
<evidence type="ECO:0000256" key="3">
    <source>
        <dbReference type="SAM" id="SignalP"/>
    </source>
</evidence>
<keyword evidence="2" id="KW-0472">Membrane</keyword>
<feature type="domain" description="DUF2207" evidence="4">
    <location>
        <begin position="32"/>
        <end position="224"/>
    </location>
</feature>
<feature type="compositionally biased region" description="Low complexity" evidence="1">
    <location>
        <begin position="605"/>
        <end position="619"/>
    </location>
</feature>
<keyword evidence="7" id="KW-1185">Reference proteome</keyword>
<keyword evidence="3" id="KW-0732">Signal</keyword>
<feature type="compositionally biased region" description="Gly residues" evidence="1">
    <location>
        <begin position="620"/>
        <end position="633"/>
    </location>
</feature>
<reference evidence="6 7" key="1">
    <citation type="journal article" date="2019" name="Int. J. Syst. Evol. Microbiol.">
        <title>The Global Catalogue of Microorganisms (GCM) 10K type strain sequencing project: providing services to taxonomists for standard genome sequencing and annotation.</title>
        <authorList>
            <consortium name="The Broad Institute Genomics Platform"/>
            <consortium name="The Broad Institute Genome Sequencing Center for Infectious Disease"/>
            <person name="Wu L."/>
            <person name="Ma J."/>
        </authorList>
    </citation>
    <scope>NUCLEOTIDE SEQUENCE [LARGE SCALE GENOMIC DNA]</scope>
    <source>
        <strain evidence="6 7">JCM 14304</strain>
    </source>
</reference>
<dbReference type="EMBL" id="BAAAND010000008">
    <property type="protein sequence ID" value="GAA1600014.1"/>
    <property type="molecule type" value="Genomic_DNA"/>
</dbReference>
<dbReference type="Proteomes" id="UP001500190">
    <property type="component" value="Unassembled WGS sequence"/>
</dbReference>
<accession>A0ABN2ED34</accession>
<dbReference type="InterPro" id="IPR018702">
    <property type="entry name" value="DUF2207"/>
</dbReference>
<feature type="transmembrane region" description="Helical" evidence="2">
    <location>
        <begin position="249"/>
        <end position="271"/>
    </location>
</feature>
<evidence type="ECO:0000313" key="6">
    <source>
        <dbReference type="EMBL" id="GAA1600014.1"/>
    </source>
</evidence>
<proteinExistence type="predicted"/>
<dbReference type="Pfam" id="PF20990">
    <property type="entry name" value="DUF2207_C"/>
    <property type="match status" value="1"/>
</dbReference>
<gene>
    <name evidence="6" type="ORF">GCM10009742_54920</name>
</gene>
<evidence type="ECO:0000259" key="5">
    <source>
        <dbReference type="Pfam" id="PF20990"/>
    </source>
</evidence>
<feature type="domain" description="Predicted membrane protein YciQ-like C-terminal" evidence="5">
    <location>
        <begin position="314"/>
        <end position="545"/>
    </location>
</feature>
<evidence type="ECO:0000313" key="7">
    <source>
        <dbReference type="Proteomes" id="UP001500190"/>
    </source>
</evidence>
<sequence>MHRGIGVLVSSLFVAVAAGVPAAAAPAEYGDEIETFAVNYRVSADGVLHVTESIDYKFAGTGRHGIYRDLVIREPYADDRSKDQKYVVSNISVSSPDAPDQFTTSTTKANGDRDQALRIKIGSKDRTIWGDEATYLISYDVRGALRHFADHSELYWDATGSQWDAEMAKTTVRVQVPEGVQKVACYSGLPGSTRECDSASVNGGVGQFSTEDLASGNQLTIVAGIKPGVVQNDTPIVVGPPNWLERNSLSWLAVAGAAVATLLGIGGAVLYRRLGVRDQRYAGLPPGALPPDGATAPIAKDTLSDAQLPVAFAPPAVPVGEATLMIDPAANDSVVAATMIDLAVRGAVRLENPEAGARKAVLVDQEVASTAYEKTLLKGLFPTMEAGSERLLQRPEAGDNKVAESAARTVLELWQQVGARGWYLKLPAASGYGDGTVVVGVFATIVLCLIAVVLARLGGVVTGARVFMLLVAGSALLVPVWMWVHGVRRGRRSAAGRAIADQVLGFRMYLTTAEADQLRFEEGEDIFSKYLPWAIAFGTANRWQRVCAELVEAGRLTPDPVWYVGTRPYYYSNWLASSMSQSVQTTFSQPPAPASAAGSGGGSSSGFSSYSGSSSSSSGSAGGGGGGGGGGSW</sequence>
<name>A0ABN2ED34_9ACTN</name>
<protein>
    <submittedName>
        <fullName evidence="6">DUF2207 domain-containing protein</fullName>
    </submittedName>
</protein>
<dbReference type="RefSeq" id="WP_344196404.1">
    <property type="nucleotide sequence ID" value="NZ_BAAAND010000008.1"/>
</dbReference>
<evidence type="ECO:0000259" key="4">
    <source>
        <dbReference type="Pfam" id="PF09972"/>
    </source>
</evidence>
<evidence type="ECO:0000256" key="2">
    <source>
        <dbReference type="SAM" id="Phobius"/>
    </source>
</evidence>
<feature type="region of interest" description="Disordered" evidence="1">
    <location>
        <begin position="585"/>
        <end position="633"/>
    </location>
</feature>
<keyword evidence="2" id="KW-0812">Transmembrane</keyword>
<comment type="caution">
    <text evidence="6">The sequence shown here is derived from an EMBL/GenBank/DDBJ whole genome shotgun (WGS) entry which is preliminary data.</text>
</comment>
<feature type="signal peptide" evidence="3">
    <location>
        <begin position="1"/>
        <end position="22"/>
    </location>
</feature>
<organism evidence="6 7">
    <name type="scientific">Kribbella karoonensis</name>
    <dbReference type="NCBI Taxonomy" id="324851"/>
    <lineage>
        <taxon>Bacteria</taxon>
        <taxon>Bacillati</taxon>
        <taxon>Actinomycetota</taxon>
        <taxon>Actinomycetes</taxon>
        <taxon>Propionibacteriales</taxon>
        <taxon>Kribbellaceae</taxon>
        <taxon>Kribbella</taxon>
    </lineage>
</organism>
<feature type="transmembrane region" description="Helical" evidence="2">
    <location>
        <begin position="463"/>
        <end position="484"/>
    </location>
</feature>
<feature type="chain" id="PRO_5047162799" evidence="3">
    <location>
        <begin position="23"/>
        <end position="633"/>
    </location>
</feature>
<feature type="transmembrane region" description="Helical" evidence="2">
    <location>
        <begin position="435"/>
        <end position="457"/>
    </location>
</feature>
<evidence type="ECO:0000256" key="1">
    <source>
        <dbReference type="SAM" id="MobiDB-lite"/>
    </source>
</evidence>
<dbReference type="Pfam" id="PF09972">
    <property type="entry name" value="DUF2207"/>
    <property type="match status" value="1"/>
</dbReference>